<organism evidence="1 2">
    <name type="scientific">Kitasatospora paracochleata</name>
    <dbReference type="NCBI Taxonomy" id="58354"/>
    <lineage>
        <taxon>Bacteria</taxon>
        <taxon>Bacillati</taxon>
        <taxon>Actinomycetota</taxon>
        <taxon>Actinomycetes</taxon>
        <taxon>Kitasatosporales</taxon>
        <taxon>Streptomycetaceae</taxon>
        <taxon>Kitasatospora</taxon>
    </lineage>
</organism>
<dbReference type="EMBL" id="JAMZDX010000003">
    <property type="protein sequence ID" value="MCP2310708.1"/>
    <property type="molecule type" value="Genomic_DNA"/>
</dbReference>
<reference evidence="1 2" key="1">
    <citation type="submission" date="2022-06" db="EMBL/GenBank/DDBJ databases">
        <title>Sequencing the genomes of 1000 actinobacteria strains.</title>
        <authorList>
            <person name="Klenk H.-P."/>
        </authorList>
    </citation>
    <scope>NUCLEOTIDE SEQUENCE [LARGE SCALE GENOMIC DNA]</scope>
    <source>
        <strain evidence="1 2">DSM 41656</strain>
    </source>
</reference>
<evidence type="ECO:0000313" key="1">
    <source>
        <dbReference type="EMBL" id="MCP2310708.1"/>
    </source>
</evidence>
<keyword evidence="2" id="KW-1185">Reference proteome</keyword>
<name>A0ABT1J0P2_9ACTN</name>
<evidence type="ECO:0000313" key="2">
    <source>
        <dbReference type="Proteomes" id="UP001206483"/>
    </source>
</evidence>
<dbReference type="Proteomes" id="UP001206483">
    <property type="component" value="Unassembled WGS sequence"/>
</dbReference>
<evidence type="ECO:0008006" key="3">
    <source>
        <dbReference type="Google" id="ProtNLM"/>
    </source>
</evidence>
<proteinExistence type="predicted"/>
<sequence>MTSDEERPAVTRAPNRQLSALIEQAGLSNKQLARAIRETAARYGSDARCTHTSVQRWREGRRSRAVPPALIAETLSLALGRVVTPAEIGMPVDGEPSRPLLDTGFIDGPEELAAAARRLWEGDLGQENAIRADLPIGALSGPALHWLLAEELPAAIGLGPGPGVTAADVHRLRATLQAFELIAGRHGGAAAHRPVVQYLLSDLGRLLTGSYPAEVGRALFRAAAEGALHAGSCAQESGLPGLGRRYRLLGLFLAHRAGDRMLGGRALVALAASYTAPADQPAALDLLRAAVLGTRHQPGPALAAAHAAEARAYATLRDAAAADRALALARAAAAAEAVTEAEAEVMATTTEPDPADEPAAAPHPFDPRELAEAEIRCRLALGEHEAARRAAELALPDYGPDDTVRSVLVGCLLATARIRGGLLDGACAAGEQALRQAAGVQSAEVEAQLGRLAAELEAQREGGRAAALAALIRARRQALPAAA</sequence>
<comment type="caution">
    <text evidence="1">The sequence shown here is derived from an EMBL/GenBank/DDBJ whole genome shotgun (WGS) entry which is preliminary data.</text>
</comment>
<protein>
    <recommendedName>
        <fullName evidence="3">Transcriptional regulator</fullName>
    </recommendedName>
</protein>
<dbReference type="RefSeq" id="WP_253798924.1">
    <property type="nucleotide sequence ID" value="NZ_BAAAUB010000082.1"/>
</dbReference>
<gene>
    <name evidence="1" type="ORF">FHR36_003841</name>
</gene>
<accession>A0ABT1J0P2</accession>